<proteinExistence type="inferred from homology"/>
<protein>
    <submittedName>
        <fullName evidence="3">AHSA1 domain containing protein</fullName>
    </submittedName>
</protein>
<evidence type="ECO:0000313" key="3">
    <source>
        <dbReference type="EMBL" id="SUP57887.1"/>
    </source>
</evidence>
<gene>
    <name evidence="3" type="ORF">NCTC7807_03422</name>
</gene>
<evidence type="ECO:0000313" key="4">
    <source>
        <dbReference type="Proteomes" id="UP000254150"/>
    </source>
</evidence>
<dbReference type="AlphaFoldDB" id="A0A380NZU8"/>
<dbReference type="CDD" id="cd08899">
    <property type="entry name" value="SRPBCC_CalC_Aha1-like_6"/>
    <property type="match status" value="1"/>
</dbReference>
<feature type="domain" description="Activator of Hsp90 ATPase homologue 1/2-like C-terminal" evidence="2">
    <location>
        <begin position="51"/>
        <end position="170"/>
    </location>
</feature>
<comment type="similarity">
    <text evidence="1">Belongs to the AHA1 family.</text>
</comment>
<dbReference type="Proteomes" id="UP000254150">
    <property type="component" value="Unassembled WGS sequence"/>
</dbReference>
<dbReference type="InterPro" id="IPR023393">
    <property type="entry name" value="START-like_dom_sf"/>
</dbReference>
<evidence type="ECO:0000259" key="2">
    <source>
        <dbReference type="Pfam" id="PF08327"/>
    </source>
</evidence>
<name>A0A380NZU8_STRGR</name>
<organism evidence="3 4">
    <name type="scientific">Streptomyces griseus</name>
    <dbReference type="NCBI Taxonomy" id="1911"/>
    <lineage>
        <taxon>Bacteria</taxon>
        <taxon>Bacillati</taxon>
        <taxon>Actinomycetota</taxon>
        <taxon>Actinomycetes</taxon>
        <taxon>Kitasatosporales</taxon>
        <taxon>Streptomycetaceae</taxon>
        <taxon>Streptomyces</taxon>
    </lineage>
</organism>
<evidence type="ECO:0000256" key="1">
    <source>
        <dbReference type="ARBA" id="ARBA00006817"/>
    </source>
</evidence>
<dbReference type="Gene3D" id="3.30.530.20">
    <property type="match status" value="1"/>
</dbReference>
<sequence length="231" mass="24884">MRWRGAPDERGRTVSEIDMHDRIAAVHREIGDLPFRAGDGRSVLLRRAYEAPVMDVWAACTDPELIARWLAPVTGDLHPGDRYEVQGMATGEVLRCESPNLVKVTWEYGPDSVTEIEVRLTDAPGRSTALELEHTSAAATVDALVREQGPVGPIGVGAGWDTALLALDHVVSDAPFDRAAWTGGPESRAWARLSHRAWGDAAGAYWGLGADAVEAAVAFADQHFVPGEAGR</sequence>
<reference evidence="3 4" key="1">
    <citation type="submission" date="2018-06" db="EMBL/GenBank/DDBJ databases">
        <authorList>
            <consortium name="Pathogen Informatics"/>
            <person name="Doyle S."/>
        </authorList>
    </citation>
    <scope>NUCLEOTIDE SEQUENCE [LARGE SCALE GENOMIC DNA]</scope>
    <source>
        <strain evidence="3 4">NCTC7807</strain>
    </source>
</reference>
<dbReference type="Pfam" id="PF08327">
    <property type="entry name" value="AHSA1"/>
    <property type="match status" value="1"/>
</dbReference>
<dbReference type="InterPro" id="IPR013538">
    <property type="entry name" value="ASHA1/2-like_C"/>
</dbReference>
<accession>A0A380NZU8</accession>
<dbReference type="EMBL" id="UHID01000006">
    <property type="protein sequence ID" value="SUP57887.1"/>
    <property type="molecule type" value="Genomic_DNA"/>
</dbReference>
<dbReference type="SUPFAM" id="SSF55961">
    <property type="entry name" value="Bet v1-like"/>
    <property type="match status" value="1"/>
</dbReference>